<reference evidence="17 18" key="1">
    <citation type="submission" date="2014-03" db="EMBL/GenBank/DDBJ databases">
        <title>Genome sequence of Mycoplasma ovipneumoniae strain 14811.</title>
        <authorList>
            <person name="Sirand-Pugnet P."/>
            <person name="Breton M."/>
            <person name="Dordet-Frisoni E."/>
            <person name="Baranowski E."/>
            <person name="Barre A."/>
            <person name="Couture C."/>
            <person name="Dupuy V."/>
            <person name="Gaurivaud P."/>
            <person name="Jacob D."/>
            <person name="Lemaitre C."/>
            <person name="Manso-Silvan L."/>
            <person name="Nikolski M."/>
            <person name="Nouvel L.-X."/>
            <person name="Poumarat F."/>
            <person name="Tardy F."/>
            <person name="Thebault P."/>
            <person name="Theil S."/>
            <person name="Citti C."/>
            <person name="Thiaucourt F."/>
            <person name="Blanchard A."/>
        </authorList>
    </citation>
    <scope>NUCLEOTIDE SEQUENCE [LARGE SCALE GENOMIC DNA]</scope>
    <source>
        <strain evidence="17 18">14811</strain>
    </source>
</reference>
<feature type="domain" description="Glutamine amidotransferase" evidence="15">
    <location>
        <begin position="305"/>
        <end position="527"/>
    </location>
</feature>
<evidence type="ECO:0000256" key="1">
    <source>
        <dbReference type="ARBA" id="ARBA00005171"/>
    </source>
</evidence>
<evidence type="ECO:0000313" key="18">
    <source>
        <dbReference type="Proteomes" id="UP000020977"/>
    </source>
</evidence>
<evidence type="ECO:0000256" key="7">
    <source>
        <dbReference type="ARBA" id="ARBA00022840"/>
    </source>
</evidence>
<evidence type="ECO:0000259" key="15">
    <source>
        <dbReference type="Pfam" id="PF00117"/>
    </source>
</evidence>
<evidence type="ECO:0000256" key="5">
    <source>
        <dbReference type="ARBA" id="ARBA00022723"/>
    </source>
</evidence>
<evidence type="ECO:0000256" key="12">
    <source>
        <dbReference type="ARBA" id="ARBA00075170"/>
    </source>
</evidence>
<evidence type="ECO:0000256" key="14">
    <source>
        <dbReference type="ARBA" id="ARBA00083191"/>
    </source>
</evidence>
<gene>
    <name evidence="17" type="primary">pyrG</name>
    <name evidence="17" type="ORF">MOVI_1260</name>
</gene>
<dbReference type="InterPro" id="IPR033828">
    <property type="entry name" value="GATase1_CTP_Synthase"/>
</dbReference>
<keyword evidence="5" id="KW-0479">Metal-binding</keyword>
<dbReference type="Gene3D" id="3.40.50.880">
    <property type="match status" value="1"/>
</dbReference>
<comment type="catalytic activity">
    <reaction evidence="11">
        <text>UTP + L-glutamine + ATP + H2O = CTP + L-glutamate + ADP + phosphate + 2 H(+)</text>
        <dbReference type="Rhea" id="RHEA:26426"/>
        <dbReference type="ChEBI" id="CHEBI:15377"/>
        <dbReference type="ChEBI" id="CHEBI:15378"/>
        <dbReference type="ChEBI" id="CHEBI:29985"/>
        <dbReference type="ChEBI" id="CHEBI:30616"/>
        <dbReference type="ChEBI" id="CHEBI:37563"/>
        <dbReference type="ChEBI" id="CHEBI:43474"/>
        <dbReference type="ChEBI" id="CHEBI:46398"/>
        <dbReference type="ChEBI" id="CHEBI:58359"/>
        <dbReference type="ChEBI" id="CHEBI:456216"/>
        <dbReference type="EC" id="6.3.4.2"/>
    </reaction>
</comment>
<evidence type="ECO:0000256" key="11">
    <source>
        <dbReference type="ARBA" id="ARBA00047781"/>
    </source>
</evidence>
<dbReference type="InterPro" id="IPR027417">
    <property type="entry name" value="P-loop_NTPase"/>
</dbReference>
<dbReference type="InterPro" id="IPR004468">
    <property type="entry name" value="CTP_synthase"/>
</dbReference>
<dbReference type="Pfam" id="PF00117">
    <property type="entry name" value="GATase"/>
    <property type="match status" value="1"/>
</dbReference>
<dbReference type="AlphaFoldDB" id="A0A014L7E0"/>
<dbReference type="UniPathway" id="UPA00159">
    <property type="reaction ID" value="UER00277"/>
</dbReference>
<dbReference type="GO" id="GO:0003883">
    <property type="term" value="F:CTP synthase activity"/>
    <property type="evidence" value="ECO:0007669"/>
    <property type="project" value="UniProtKB-EC"/>
</dbReference>
<accession>A0A014L7E0</accession>
<evidence type="ECO:0000259" key="16">
    <source>
        <dbReference type="Pfam" id="PF06418"/>
    </source>
</evidence>
<dbReference type="InterPro" id="IPR029062">
    <property type="entry name" value="Class_I_gatase-like"/>
</dbReference>
<evidence type="ECO:0000256" key="2">
    <source>
        <dbReference type="ARBA" id="ARBA00007533"/>
    </source>
</evidence>
<dbReference type="GO" id="GO:0019856">
    <property type="term" value="P:pyrimidine nucleobase biosynthetic process"/>
    <property type="evidence" value="ECO:0007669"/>
    <property type="project" value="TreeGrafter"/>
</dbReference>
<dbReference type="CDD" id="cd01746">
    <property type="entry name" value="GATase1_CTP_Synthase"/>
    <property type="match status" value="1"/>
</dbReference>
<dbReference type="GO" id="GO:0044210">
    <property type="term" value="P:'de novo' CTP biosynthetic process"/>
    <property type="evidence" value="ECO:0007669"/>
    <property type="project" value="UniProtKB-UniPathway"/>
</dbReference>
<dbReference type="PATRIC" id="fig|1188239.3.peg.350"/>
<name>A0A014L7E0_9BACT</name>
<dbReference type="eggNOG" id="COG0504">
    <property type="taxonomic scope" value="Bacteria"/>
</dbReference>
<dbReference type="GO" id="GO:0042802">
    <property type="term" value="F:identical protein binding"/>
    <property type="evidence" value="ECO:0007669"/>
    <property type="project" value="TreeGrafter"/>
</dbReference>
<keyword evidence="10" id="KW-0665">Pyrimidine biosynthesis</keyword>
<organism evidence="17 18">
    <name type="scientific">Mesomycoplasma ovipneumoniae 14811</name>
    <dbReference type="NCBI Taxonomy" id="1188239"/>
    <lineage>
        <taxon>Bacteria</taxon>
        <taxon>Bacillati</taxon>
        <taxon>Mycoplasmatota</taxon>
        <taxon>Mycoplasmoidales</taxon>
        <taxon>Metamycoplasmataceae</taxon>
        <taxon>Mesomycoplasma</taxon>
    </lineage>
</organism>
<dbReference type="GO" id="GO:0005524">
    <property type="term" value="F:ATP binding"/>
    <property type="evidence" value="ECO:0007669"/>
    <property type="project" value="UniProtKB-KW"/>
</dbReference>
<dbReference type="Gene3D" id="3.40.50.300">
    <property type="entry name" value="P-loop containing nucleotide triphosphate hydrolases"/>
    <property type="match status" value="1"/>
</dbReference>
<comment type="pathway">
    <text evidence="1">Pyrimidine metabolism; CTP biosynthesis via de novo pathway; CTP from UDP: step 2/2.</text>
</comment>
<evidence type="ECO:0000313" key="17">
    <source>
        <dbReference type="EMBL" id="EXU61354.1"/>
    </source>
</evidence>
<keyword evidence="4 17" id="KW-0436">Ligase</keyword>
<dbReference type="Pfam" id="PF06418">
    <property type="entry name" value="CTP_synth_N"/>
    <property type="match status" value="1"/>
</dbReference>
<dbReference type="NCBIfam" id="TIGR00337">
    <property type="entry name" value="PyrG"/>
    <property type="match status" value="1"/>
</dbReference>
<dbReference type="STRING" id="1188239.MOVI_1260"/>
<dbReference type="PANTHER" id="PTHR11550:SF0">
    <property type="entry name" value="CTP SYNTHASE-RELATED"/>
    <property type="match status" value="1"/>
</dbReference>
<evidence type="ECO:0000256" key="8">
    <source>
        <dbReference type="ARBA" id="ARBA00022842"/>
    </source>
</evidence>
<dbReference type="SUPFAM" id="SSF52317">
    <property type="entry name" value="Class I glutamine amidotransferase-like"/>
    <property type="match status" value="1"/>
</dbReference>
<evidence type="ECO:0000256" key="9">
    <source>
        <dbReference type="ARBA" id="ARBA00022962"/>
    </source>
</evidence>
<evidence type="ECO:0000256" key="13">
    <source>
        <dbReference type="ARBA" id="ARBA00079941"/>
    </source>
</evidence>
<dbReference type="EC" id="6.3.4.2" evidence="3"/>
<evidence type="ECO:0000256" key="10">
    <source>
        <dbReference type="ARBA" id="ARBA00022975"/>
    </source>
</evidence>
<proteinExistence type="inferred from homology"/>
<dbReference type="NCBIfam" id="NF003792">
    <property type="entry name" value="PRK05380.1"/>
    <property type="match status" value="1"/>
</dbReference>
<dbReference type="RefSeq" id="WP_044283984.1">
    <property type="nucleotide sequence ID" value="NZ_JFAD01000010.1"/>
</dbReference>
<evidence type="ECO:0000256" key="4">
    <source>
        <dbReference type="ARBA" id="ARBA00022598"/>
    </source>
</evidence>
<dbReference type="EMBL" id="JFAD01000010">
    <property type="protein sequence ID" value="EXU61354.1"/>
    <property type="molecule type" value="Genomic_DNA"/>
</dbReference>
<dbReference type="Proteomes" id="UP000020977">
    <property type="component" value="Unassembled WGS sequence"/>
</dbReference>
<sequence length="534" mass="60324">MPKYIFVSGGVLSGIGKGVSVASVANLLKNCGYSVYILKLDPYLNVDPGVLSPYEHGEVFVTADGGETDLDLGHYERFVGQNFSKDSNHTSGKILLSIIKKERKGFYQGKTVQIIPHVIDEIISRIKNVGNKYQSDFILVEIGGTVGDMESNPFFFAASQMAAESNFKNVFFIHTTYIPFLNASNEFKTKPAQFSIAELNSRGIRANSIFLRLEHDQIDDHVAKKVAKSAFLPLENVIVIPNLKNIYQLPLLLEKSNLLNAIFSHFELEHRQPKLDKWRDFTNLLLKKWDKTIKIGALGKYTQFLDAYKSILEALKITAAYQKINLELEFINTADLNFSTSQLKNFDGIIILPGFGFRGFENKVESAIFTYQNNIPTFGICLGMQAMTVAIARLNGIKNAHSAEFLAEKPNQTSVLDYNKIDGSKLQIGGTLRLGEYKVVFAQNSKIAQIYGTSFAYERHRHRFEVVQKYVDQLENSDFSFTGRDSVSNLIEVCESKSHIFYIGVQYHPEFVTRPLESHPLFNSFFETIIKNKY</sequence>
<evidence type="ECO:0000256" key="6">
    <source>
        <dbReference type="ARBA" id="ARBA00022741"/>
    </source>
</evidence>
<comment type="similarity">
    <text evidence="2">Belongs to the CTP synthase family.</text>
</comment>
<dbReference type="GO" id="GO:0046872">
    <property type="term" value="F:metal ion binding"/>
    <property type="evidence" value="ECO:0007669"/>
    <property type="project" value="UniProtKB-KW"/>
</dbReference>
<dbReference type="FunFam" id="3.40.50.300:FF:000009">
    <property type="entry name" value="CTP synthase"/>
    <property type="match status" value="1"/>
</dbReference>
<evidence type="ECO:0000256" key="3">
    <source>
        <dbReference type="ARBA" id="ARBA00012291"/>
    </source>
</evidence>
<dbReference type="InterPro" id="IPR017456">
    <property type="entry name" value="CTP_synthase_N"/>
</dbReference>
<keyword evidence="9" id="KW-0315">Glutamine amidotransferase</keyword>
<keyword evidence="6" id="KW-0547">Nucleotide-binding</keyword>
<protein>
    <recommendedName>
        <fullName evidence="3">CTP synthase (glutamine hydrolyzing)</fullName>
        <ecNumber evidence="3">6.3.4.2</ecNumber>
    </recommendedName>
    <alternativeName>
        <fullName evidence="13">Cytidine 5'-triphosphate synthase</fullName>
    </alternativeName>
    <alternativeName>
        <fullName evidence="14">Cytidine triphosphate synthetase</fullName>
    </alternativeName>
    <alternativeName>
        <fullName evidence="12">UTP--ammonia ligase</fullName>
    </alternativeName>
</protein>
<feature type="domain" description="CTP synthase N-terminal" evidence="16">
    <location>
        <begin position="3"/>
        <end position="268"/>
    </location>
</feature>
<keyword evidence="7" id="KW-0067">ATP-binding</keyword>
<dbReference type="SUPFAM" id="SSF52540">
    <property type="entry name" value="P-loop containing nucleoside triphosphate hydrolases"/>
    <property type="match status" value="1"/>
</dbReference>
<comment type="caution">
    <text evidence="17">The sequence shown here is derived from an EMBL/GenBank/DDBJ whole genome shotgun (WGS) entry which is preliminary data.</text>
</comment>
<keyword evidence="8" id="KW-0460">Magnesium</keyword>
<dbReference type="PROSITE" id="PS51273">
    <property type="entry name" value="GATASE_TYPE_1"/>
    <property type="match status" value="1"/>
</dbReference>
<dbReference type="InterPro" id="IPR017926">
    <property type="entry name" value="GATASE"/>
</dbReference>
<dbReference type="PANTHER" id="PTHR11550">
    <property type="entry name" value="CTP SYNTHASE"/>
    <property type="match status" value="1"/>
</dbReference>